<organism evidence="2 3">
    <name type="scientific">Actinomadura citrea</name>
    <dbReference type="NCBI Taxonomy" id="46158"/>
    <lineage>
        <taxon>Bacteria</taxon>
        <taxon>Bacillati</taxon>
        <taxon>Actinomycetota</taxon>
        <taxon>Actinomycetes</taxon>
        <taxon>Streptosporangiales</taxon>
        <taxon>Thermomonosporaceae</taxon>
        <taxon>Actinomadura</taxon>
    </lineage>
</organism>
<dbReference type="AlphaFoldDB" id="A0A7Y9GHW9"/>
<feature type="chain" id="PRO_5031501607" description="Secreted protein" evidence="1">
    <location>
        <begin position="23"/>
        <end position="224"/>
    </location>
</feature>
<proteinExistence type="predicted"/>
<feature type="signal peptide" evidence="1">
    <location>
        <begin position="1"/>
        <end position="22"/>
    </location>
</feature>
<comment type="caution">
    <text evidence="2">The sequence shown here is derived from an EMBL/GenBank/DDBJ whole genome shotgun (WGS) entry which is preliminary data.</text>
</comment>
<evidence type="ECO:0000313" key="2">
    <source>
        <dbReference type="EMBL" id="NYE16646.1"/>
    </source>
</evidence>
<evidence type="ECO:0008006" key="4">
    <source>
        <dbReference type="Google" id="ProtNLM"/>
    </source>
</evidence>
<evidence type="ECO:0000313" key="3">
    <source>
        <dbReference type="Proteomes" id="UP000591272"/>
    </source>
</evidence>
<keyword evidence="3" id="KW-1185">Reference proteome</keyword>
<gene>
    <name evidence="2" type="ORF">BJ999_006942</name>
</gene>
<reference evidence="2 3" key="1">
    <citation type="submission" date="2020-07" db="EMBL/GenBank/DDBJ databases">
        <title>Sequencing the genomes of 1000 actinobacteria strains.</title>
        <authorList>
            <person name="Klenk H.-P."/>
        </authorList>
    </citation>
    <scope>NUCLEOTIDE SEQUENCE [LARGE SCALE GENOMIC DNA]</scope>
    <source>
        <strain evidence="2 3">DSM 43461</strain>
    </source>
</reference>
<protein>
    <recommendedName>
        <fullName evidence="4">Secreted protein</fullName>
    </recommendedName>
</protein>
<keyword evidence="1" id="KW-0732">Signal</keyword>
<sequence>MVLAVTAVTATATALTATPAWALDHNVFMPGVPSPSTQPVTGENSGSITAVTSSGGILTCVDTGASKALKATGTVRVGTRVLDPPPIGWVTGLTFSNCTVSGQIAVVTPQLPWSLSLPGPTASGATAAQLGGVRFTVSIPAMGCSVRFQGLSSGNGTINGVHANPASAGAASTLSLPFSVASLHAIVLYPCPPGIVRGGDQLLINGVITLRGVNSTANEGPTIT</sequence>
<evidence type="ECO:0000256" key="1">
    <source>
        <dbReference type="SAM" id="SignalP"/>
    </source>
</evidence>
<dbReference type="EMBL" id="JACCBT010000001">
    <property type="protein sequence ID" value="NYE16646.1"/>
    <property type="molecule type" value="Genomic_DNA"/>
</dbReference>
<dbReference type="Proteomes" id="UP000591272">
    <property type="component" value="Unassembled WGS sequence"/>
</dbReference>
<accession>A0A7Y9GHW9</accession>
<name>A0A7Y9GHW9_9ACTN</name>
<dbReference type="RefSeq" id="WP_179837157.1">
    <property type="nucleotide sequence ID" value="NZ_BMRD01000002.1"/>
</dbReference>